<name>A0AAE1DQA6_9GAST</name>
<protein>
    <submittedName>
        <fullName evidence="1">Uncharacterized protein</fullName>
    </submittedName>
</protein>
<dbReference type="AlphaFoldDB" id="A0AAE1DQA6"/>
<evidence type="ECO:0000313" key="2">
    <source>
        <dbReference type="Proteomes" id="UP001283361"/>
    </source>
</evidence>
<organism evidence="1 2">
    <name type="scientific">Elysia crispata</name>
    <name type="common">lettuce slug</name>
    <dbReference type="NCBI Taxonomy" id="231223"/>
    <lineage>
        <taxon>Eukaryota</taxon>
        <taxon>Metazoa</taxon>
        <taxon>Spiralia</taxon>
        <taxon>Lophotrochozoa</taxon>
        <taxon>Mollusca</taxon>
        <taxon>Gastropoda</taxon>
        <taxon>Heterobranchia</taxon>
        <taxon>Euthyneura</taxon>
        <taxon>Panpulmonata</taxon>
        <taxon>Sacoglossa</taxon>
        <taxon>Placobranchoidea</taxon>
        <taxon>Plakobranchidae</taxon>
        <taxon>Elysia</taxon>
    </lineage>
</organism>
<sequence length="104" mass="11426">MTAQIAVTIVKYSLSLSSWSFYLGRRRRGDFPRGFTCPVLWPLARAAGYATLMLGCQTNTVTHRGGSLALEDMFCGLESSIWSQMAELPTVWQSSLSSPFVSGL</sequence>
<accession>A0AAE1DQA6</accession>
<reference evidence="1" key="1">
    <citation type="journal article" date="2023" name="G3 (Bethesda)">
        <title>A reference genome for the long-term kleptoplast-retaining sea slug Elysia crispata morphotype clarki.</title>
        <authorList>
            <person name="Eastman K.E."/>
            <person name="Pendleton A.L."/>
            <person name="Shaikh M.A."/>
            <person name="Suttiyut T."/>
            <person name="Ogas R."/>
            <person name="Tomko P."/>
            <person name="Gavelis G."/>
            <person name="Widhalm J.R."/>
            <person name="Wisecaver J.H."/>
        </authorList>
    </citation>
    <scope>NUCLEOTIDE SEQUENCE</scope>
    <source>
        <strain evidence="1">ECLA1</strain>
    </source>
</reference>
<proteinExistence type="predicted"/>
<evidence type="ECO:0000313" key="1">
    <source>
        <dbReference type="EMBL" id="KAK3778934.1"/>
    </source>
</evidence>
<keyword evidence="2" id="KW-1185">Reference proteome</keyword>
<dbReference type="EMBL" id="JAWDGP010002890">
    <property type="protein sequence ID" value="KAK3778934.1"/>
    <property type="molecule type" value="Genomic_DNA"/>
</dbReference>
<gene>
    <name evidence="1" type="ORF">RRG08_034197</name>
</gene>
<comment type="caution">
    <text evidence="1">The sequence shown here is derived from an EMBL/GenBank/DDBJ whole genome shotgun (WGS) entry which is preliminary data.</text>
</comment>
<dbReference type="Proteomes" id="UP001283361">
    <property type="component" value="Unassembled WGS sequence"/>
</dbReference>